<dbReference type="GO" id="GO:0005524">
    <property type="term" value="F:ATP binding"/>
    <property type="evidence" value="ECO:0007669"/>
    <property type="project" value="UniProtKB-UniRule"/>
</dbReference>
<dbReference type="GO" id="GO:0004674">
    <property type="term" value="F:protein serine/threonine kinase activity"/>
    <property type="evidence" value="ECO:0007669"/>
    <property type="project" value="TreeGrafter"/>
</dbReference>
<gene>
    <name evidence="8" type="ORF">F7R91_22815</name>
</gene>
<dbReference type="InterPro" id="IPR008271">
    <property type="entry name" value="Ser/Thr_kinase_AS"/>
</dbReference>
<dbReference type="InterPro" id="IPR000719">
    <property type="entry name" value="Prot_kinase_dom"/>
</dbReference>
<dbReference type="SUPFAM" id="SSF56112">
    <property type="entry name" value="Protein kinase-like (PK-like)"/>
    <property type="match status" value="1"/>
</dbReference>
<dbReference type="Gene3D" id="1.10.510.10">
    <property type="entry name" value="Transferase(Phosphotransferase) domain 1"/>
    <property type="match status" value="1"/>
</dbReference>
<dbReference type="InterPro" id="IPR011009">
    <property type="entry name" value="Kinase-like_dom_sf"/>
</dbReference>
<keyword evidence="3 8" id="KW-0418">Kinase</keyword>
<evidence type="ECO:0000313" key="8">
    <source>
        <dbReference type="EMBL" id="KAB1144190.1"/>
    </source>
</evidence>
<feature type="compositionally biased region" description="Low complexity" evidence="6">
    <location>
        <begin position="440"/>
        <end position="461"/>
    </location>
</feature>
<dbReference type="Pfam" id="PF00069">
    <property type="entry name" value="Pkinase"/>
    <property type="match status" value="1"/>
</dbReference>
<dbReference type="PROSITE" id="PS00107">
    <property type="entry name" value="PROTEIN_KINASE_ATP"/>
    <property type="match status" value="1"/>
</dbReference>
<reference evidence="8 9" key="1">
    <citation type="submission" date="2019-09" db="EMBL/GenBank/DDBJ databases">
        <title>Screening of Novel Bioactive Compounds from Soil-Associated.</title>
        <authorList>
            <person name="Zhao S."/>
        </authorList>
    </citation>
    <scope>NUCLEOTIDE SEQUENCE [LARGE SCALE GENOMIC DNA]</scope>
    <source>
        <strain evidence="8 9">HIT-DPA4</strain>
    </source>
</reference>
<feature type="binding site" evidence="5">
    <location>
        <position position="43"/>
    </location>
    <ligand>
        <name>ATP</name>
        <dbReference type="ChEBI" id="CHEBI:30616"/>
    </ligand>
</feature>
<dbReference type="EMBL" id="VZRB01000016">
    <property type="protein sequence ID" value="KAB1144190.1"/>
    <property type="molecule type" value="Genomic_DNA"/>
</dbReference>
<feature type="region of interest" description="Disordered" evidence="6">
    <location>
        <begin position="332"/>
        <end position="385"/>
    </location>
</feature>
<dbReference type="PROSITE" id="PS00108">
    <property type="entry name" value="PROTEIN_KINASE_ST"/>
    <property type="match status" value="1"/>
</dbReference>
<proteinExistence type="predicted"/>
<evidence type="ECO:0000256" key="6">
    <source>
        <dbReference type="SAM" id="MobiDB-lite"/>
    </source>
</evidence>
<evidence type="ECO:0000259" key="7">
    <source>
        <dbReference type="PROSITE" id="PS50011"/>
    </source>
</evidence>
<organism evidence="8 9">
    <name type="scientific">Streptomyces luteolifulvus</name>
    <dbReference type="NCBI Taxonomy" id="2615112"/>
    <lineage>
        <taxon>Bacteria</taxon>
        <taxon>Bacillati</taxon>
        <taxon>Actinomycetota</taxon>
        <taxon>Actinomycetes</taxon>
        <taxon>Kitasatosporales</taxon>
        <taxon>Streptomycetaceae</taxon>
        <taxon>Streptomyces</taxon>
    </lineage>
</organism>
<feature type="domain" description="Protein kinase" evidence="7">
    <location>
        <begin position="15"/>
        <end position="272"/>
    </location>
</feature>
<keyword evidence="2 5" id="KW-0547">Nucleotide-binding</keyword>
<keyword evidence="4 5" id="KW-0067">ATP-binding</keyword>
<evidence type="ECO:0000256" key="3">
    <source>
        <dbReference type="ARBA" id="ARBA00022777"/>
    </source>
</evidence>
<dbReference type="Gene3D" id="3.30.200.20">
    <property type="entry name" value="Phosphorylase Kinase, domain 1"/>
    <property type="match status" value="1"/>
</dbReference>
<evidence type="ECO:0000256" key="2">
    <source>
        <dbReference type="ARBA" id="ARBA00022741"/>
    </source>
</evidence>
<evidence type="ECO:0000256" key="5">
    <source>
        <dbReference type="PROSITE-ProRule" id="PRU10141"/>
    </source>
</evidence>
<protein>
    <submittedName>
        <fullName evidence="8">Protein kinase</fullName>
    </submittedName>
</protein>
<keyword evidence="1" id="KW-0808">Transferase</keyword>
<evidence type="ECO:0000313" key="9">
    <source>
        <dbReference type="Proteomes" id="UP000442707"/>
    </source>
</evidence>
<sequence>MQPLGVDEPSVVGPYRLLGRLGSGGMGRVYLGRSAGGRTVAVKIVHPHFALDEEFRARFRREVEAARRVGGAWTAPVLDADPEASIPWVATAYAAGPSLTTAVTDGGPLPPATVRALGAGLAEALAAVHELGLVHRDVKPSNVLLTLDGPLLIDFGIARATDGTASLTSTGVSIGSPGYMAPEQILGKGATPAADVFSLGAVLAYAATGESPFPGDSSAALLYKVVHEQPELGALSGALRDLVEACLTKEPGGRPTPAEVAGRLAPEGAARLVTGGWLPGPLVEQVSRAAVQLLNLEAAGSAGQVASGPVGFSSPSVGEGAVRGDAGAREFAVGEGGGAFGPPPVMPASTPAPSGSPLLPEPRDEPRRPDATAPPFDERTPGKVAVSVAATSVPGDGGRGRRLSCTVALAVAGALAAVTVGSVFVFDLLPGIGADDTGGSNADSAPSTSPSPPSQTSSEAADLPAKVPARYLGTWEGQGSGLDGTVPMGTFRLTVHRAAVGEELGKLRQTDILGGVCDDVLTLKKVTKTQLIATSVGAKTNHDGCNPAAHTVRLTPEGDDLTYQSESAAEGNPEARMSRVE</sequence>
<dbReference type="RefSeq" id="WP_150950958.1">
    <property type="nucleotide sequence ID" value="NZ_VZRB01000016.1"/>
</dbReference>
<comment type="caution">
    <text evidence="8">The sequence shown here is derived from an EMBL/GenBank/DDBJ whole genome shotgun (WGS) entry which is preliminary data.</text>
</comment>
<dbReference type="SMART" id="SM00220">
    <property type="entry name" value="S_TKc"/>
    <property type="match status" value="1"/>
</dbReference>
<dbReference type="InterPro" id="IPR017441">
    <property type="entry name" value="Protein_kinase_ATP_BS"/>
</dbReference>
<dbReference type="PANTHER" id="PTHR43289:SF34">
    <property type="entry name" value="SERINE_THREONINE-PROTEIN KINASE YBDM-RELATED"/>
    <property type="match status" value="1"/>
</dbReference>
<feature type="region of interest" description="Disordered" evidence="6">
    <location>
        <begin position="437"/>
        <end position="463"/>
    </location>
</feature>
<evidence type="ECO:0000256" key="1">
    <source>
        <dbReference type="ARBA" id="ARBA00022679"/>
    </source>
</evidence>
<keyword evidence="9" id="KW-1185">Reference proteome</keyword>
<dbReference type="CDD" id="cd14014">
    <property type="entry name" value="STKc_PknB_like"/>
    <property type="match status" value="1"/>
</dbReference>
<feature type="compositionally biased region" description="Basic and acidic residues" evidence="6">
    <location>
        <begin position="361"/>
        <end position="381"/>
    </location>
</feature>
<dbReference type="Proteomes" id="UP000442707">
    <property type="component" value="Unassembled WGS sequence"/>
</dbReference>
<dbReference type="PANTHER" id="PTHR43289">
    <property type="entry name" value="MITOGEN-ACTIVATED PROTEIN KINASE KINASE KINASE 20-RELATED"/>
    <property type="match status" value="1"/>
</dbReference>
<accession>A0A6H9UXZ3</accession>
<name>A0A6H9UXZ3_9ACTN</name>
<evidence type="ECO:0000256" key="4">
    <source>
        <dbReference type="ARBA" id="ARBA00022840"/>
    </source>
</evidence>
<dbReference type="PROSITE" id="PS50011">
    <property type="entry name" value="PROTEIN_KINASE_DOM"/>
    <property type="match status" value="1"/>
</dbReference>
<dbReference type="AlphaFoldDB" id="A0A6H9UXZ3"/>